<dbReference type="GO" id="GO:0046872">
    <property type="term" value="F:metal ion binding"/>
    <property type="evidence" value="ECO:0007669"/>
    <property type="project" value="UniProtKB-KW"/>
</dbReference>
<evidence type="ECO:0000256" key="4">
    <source>
        <dbReference type="SAM" id="Coils"/>
    </source>
</evidence>
<protein>
    <recommendedName>
        <fullName evidence="8">XPG N-terminal domain-containing protein</fullName>
    </recommendedName>
</protein>
<dbReference type="AlphaFoldDB" id="A0A6C0LK74"/>
<feature type="domain" description="XPG N-terminal" evidence="6">
    <location>
        <begin position="1"/>
        <end position="92"/>
    </location>
</feature>
<keyword evidence="2" id="KW-0255">Endonuclease</keyword>
<keyword evidence="4" id="KW-0175">Coiled coil</keyword>
<reference evidence="7" key="1">
    <citation type="journal article" date="2020" name="Nature">
        <title>Giant virus diversity and host interactions through global metagenomics.</title>
        <authorList>
            <person name="Schulz F."/>
            <person name="Roux S."/>
            <person name="Paez-Espino D."/>
            <person name="Jungbluth S."/>
            <person name="Walsh D.A."/>
            <person name="Denef V.J."/>
            <person name="McMahon K.D."/>
            <person name="Konstantinidis K.T."/>
            <person name="Eloe-Fadrosh E.A."/>
            <person name="Kyrpides N.C."/>
            <person name="Woyke T."/>
        </authorList>
    </citation>
    <scope>NUCLEOTIDE SEQUENCE</scope>
    <source>
        <strain evidence="7">GVMAG-M-3300027833-11</strain>
    </source>
</reference>
<feature type="domain" description="XPG-I" evidence="5">
    <location>
        <begin position="142"/>
        <end position="211"/>
    </location>
</feature>
<evidence type="ECO:0000259" key="5">
    <source>
        <dbReference type="SMART" id="SM00484"/>
    </source>
</evidence>
<keyword evidence="2" id="KW-0378">Hydrolase</keyword>
<dbReference type="Gene3D" id="3.40.50.1010">
    <property type="entry name" value="5'-nuclease"/>
    <property type="match status" value="1"/>
</dbReference>
<keyword evidence="3" id="KW-0460">Magnesium</keyword>
<sequence>MGLRGLNRFLRANCQKNIRQISLWELKGKTIAVDASIYMYRFQGDGGLIEGMYQMVSLMRHNGIIPIFVFDGIPPPEKRELIEKRKQDKKEAERKFKEIKGQIAASHDEDDVADLEAEADQLRRQFVRITGNDIVDVKNLLHIMGISYYESIGESDNICVKMVQKKVAFACLSEDMDMFIYGCPRVLRYLSLLKSSVVMYHLAGILTSLHLPFDSFRDICVLSGTDYNLLSEDCLDLNKALKLYSKYSKARVRDTYIQWIANNNYIKDLDAFINVTEMFNMQNVTIDRCLMNTSIYDTTAVKMLLSGYGFVFPQ</sequence>
<dbReference type="InterPro" id="IPR006085">
    <property type="entry name" value="XPG_DNA_repair_N"/>
</dbReference>
<evidence type="ECO:0000256" key="2">
    <source>
        <dbReference type="ARBA" id="ARBA00022759"/>
    </source>
</evidence>
<dbReference type="PANTHER" id="PTHR11081:SF9">
    <property type="entry name" value="FLAP ENDONUCLEASE 1"/>
    <property type="match status" value="1"/>
</dbReference>
<evidence type="ECO:0000256" key="3">
    <source>
        <dbReference type="ARBA" id="ARBA00022842"/>
    </source>
</evidence>
<dbReference type="SMART" id="SM00484">
    <property type="entry name" value="XPGI"/>
    <property type="match status" value="1"/>
</dbReference>
<dbReference type="EMBL" id="MN740503">
    <property type="protein sequence ID" value="QHU30081.1"/>
    <property type="molecule type" value="Genomic_DNA"/>
</dbReference>
<keyword evidence="2" id="KW-0540">Nuclease</keyword>
<dbReference type="Pfam" id="PF00867">
    <property type="entry name" value="XPG_I"/>
    <property type="match status" value="1"/>
</dbReference>
<name>A0A6C0LK74_9ZZZZ</name>
<organism evidence="7">
    <name type="scientific">viral metagenome</name>
    <dbReference type="NCBI Taxonomy" id="1070528"/>
    <lineage>
        <taxon>unclassified sequences</taxon>
        <taxon>metagenomes</taxon>
        <taxon>organismal metagenomes</taxon>
    </lineage>
</organism>
<dbReference type="PRINTS" id="PR00853">
    <property type="entry name" value="XPGRADSUPER"/>
</dbReference>
<dbReference type="InterPro" id="IPR029060">
    <property type="entry name" value="PIN-like_dom_sf"/>
</dbReference>
<dbReference type="PANTHER" id="PTHR11081">
    <property type="entry name" value="FLAP ENDONUCLEASE FAMILY MEMBER"/>
    <property type="match status" value="1"/>
</dbReference>
<dbReference type="Pfam" id="PF00752">
    <property type="entry name" value="XPG_N"/>
    <property type="match status" value="1"/>
</dbReference>
<feature type="coiled-coil region" evidence="4">
    <location>
        <begin position="82"/>
        <end position="132"/>
    </location>
</feature>
<dbReference type="SUPFAM" id="SSF88723">
    <property type="entry name" value="PIN domain-like"/>
    <property type="match status" value="1"/>
</dbReference>
<dbReference type="InterPro" id="IPR006086">
    <property type="entry name" value="XPG-I_dom"/>
</dbReference>
<accession>A0A6C0LK74</accession>
<evidence type="ECO:0008006" key="8">
    <source>
        <dbReference type="Google" id="ProtNLM"/>
    </source>
</evidence>
<evidence type="ECO:0000256" key="1">
    <source>
        <dbReference type="ARBA" id="ARBA00022723"/>
    </source>
</evidence>
<keyword evidence="1" id="KW-0479">Metal-binding</keyword>
<evidence type="ECO:0000313" key="7">
    <source>
        <dbReference type="EMBL" id="QHU30081.1"/>
    </source>
</evidence>
<dbReference type="GO" id="GO:0017108">
    <property type="term" value="F:5'-flap endonuclease activity"/>
    <property type="evidence" value="ECO:0007669"/>
    <property type="project" value="TreeGrafter"/>
</dbReference>
<dbReference type="InterPro" id="IPR006084">
    <property type="entry name" value="XPG/Rad2"/>
</dbReference>
<proteinExistence type="predicted"/>
<dbReference type="SMART" id="SM00485">
    <property type="entry name" value="XPGN"/>
    <property type="match status" value="1"/>
</dbReference>
<evidence type="ECO:0000259" key="6">
    <source>
        <dbReference type="SMART" id="SM00485"/>
    </source>
</evidence>